<feature type="region of interest" description="Disordered" evidence="5">
    <location>
        <begin position="1"/>
        <end position="21"/>
    </location>
</feature>
<dbReference type="EMBL" id="SMCS01000005">
    <property type="protein sequence ID" value="TCV93257.1"/>
    <property type="molecule type" value="Genomic_DNA"/>
</dbReference>
<dbReference type="PRINTS" id="PR00455">
    <property type="entry name" value="HTHTETR"/>
</dbReference>
<evidence type="ECO:0000313" key="7">
    <source>
        <dbReference type="EMBL" id="TCV93257.1"/>
    </source>
</evidence>
<evidence type="ECO:0000256" key="1">
    <source>
        <dbReference type="ARBA" id="ARBA00023015"/>
    </source>
</evidence>
<dbReference type="SUPFAM" id="SSF46689">
    <property type="entry name" value="Homeodomain-like"/>
    <property type="match status" value="1"/>
</dbReference>
<keyword evidence="1" id="KW-0805">Transcription regulation</keyword>
<dbReference type="PANTHER" id="PTHR30055:SF234">
    <property type="entry name" value="HTH-TYPE TRANSCRIPTIONAL REGULATOR BETI"/>
    <property type="match status" value="1"/>
</dbReference>
<proteinExistence type="predicted"/>
<dbReference type="Pfam" id="PF00440">
    <property type="entry name" value="TetR_N"/>
    <property type="match status" value="1"/>
</dbReference>
<dbReference type="PROSITE" id="PS01081">
    <property type="entry name" value="HTH_TETR_1"/>
    <property type="match status" value="1"/>
</dbReference>
<reference evidence="7 8" key="1">
    <citation type="submission" date="2019-03" db="EMBL/GenBank/DDBJ databases">
        <title>Above-ground endophytic microbial communities from plants in different locations in the United States.</title>
        <authorList>
            <person name="Frank C."/>
        </authorList>
    </citation>
    <scope>NUCLEOTIDE SEQUENCE [LARGE SCALE GENOMIC DNA]</scope>
    <source>
        <strain evidence="7 8">LP_13_YM</strain>
    </source>
</reference>
<dbReference type="RefSeq" id="WP_165973597.1">
    <property type="nucleotide sequence ID" value="NZ_SMCS01000005.1"/>
</dbReference>
<keyword evidence="8" id="KW-1185">Reference proteome</keyword>
<dbReference type="InterPro" id="IPR050109">
    <property type="entry name" value="HTH-type_TetR-like_transc_reg"/>
</dbReference>
<evidence type="ECO:0000256" key="2">
    <source>
        <dbReference type="ARBA" id="ARBA00023125"/>
    </source>
</evidence>
<feature type="DNA-binding region" description="H-T-H motif" evidence="4">
    <location>
        <begin position="42"/>
        <end position="61"/>
    </location>
</feature>
<keyword evidence="3" id="KW-0804">Transcription</keyword>
<dbReference type="InterPro" id="IPR023772">
    <property type="entry name" value="DNA-bd_HTH_TetR-type_CS"/>
</dbReference>
<organism evidence="7 8">
    <name type="scientific">Luteibacter rhizovicinus</name>
    <dbReference type="NCBI Taxonomy" id="242606"/>
    <lineage>
        <taxon>Bacteria</taxon>
        <taxon>Pseudomonadati</taxon>
        <taxon>Pseudomonadota</taxon>
        <taxon>Gammaproteobacteria</taxon>
        <taxon>Lysobacterales</taxon>
        <taxon>Rhodanobacteraceae</taxon>
        <taxon>Luteibacter</taxon>
    </lineage>
</organism>
<name>A0A4R3YL32_9GAMM</name>
<dbReference type="Gene3D" id="1.10.357.10">
    <property type="entry name" value="Tetracycline Repressor, domain 2"/>
    <property type="match status" value="1"/>
</dbReference>
<comment type="caution">
    <text evidence="7">The sequence shown here is derived from an EMBL/GenBank/DDBJ whole genome shotgun (WGS) entry which is preliminary data.</text>
</comment>
<dbReference type="GO" id="GO:0003700">
    <property type="term" value="F:DNA-binding transcription factor activity"/>
    <property type="evidence" value="ECO:0007669"/>
    <property type="project" value="TreeGrafter"/>
</dbReference>
<keyword evidence="2 4" id="KW-0238">DNA-binding</keyword>
<evidence type="ECO:0000259" key="6">
    <source>
        <dbReference type="PROSITE" id="PS50977"/>
    </source>
</evidence>
<sequence length="204" mass="22144">MSSQKASPQAKAPRRERGHARVESLLEAAGETFAEKGYEAATMTAIAKRAGASIGSLYQFFPTKELVAKALLDVHIDALKQRMLALRNKAAGMEHAALARALLRLLKDFRRDYPGFVMLAEAPGIPMDYLLAVRGNNRAAVATILEAHLPDLTEARARVAAYVVLQLMKTYVALAAEPAMTGRTAVLAELETVLTEQLTRLASE</sequence>
<evidence type="ECO:0000313" key="8">
    <source>
        <dbReference type="Proteomes" id="UP000295645"/>
    </source>
</evidence>
<dbReference type="Proteomes" id="UP000295645">
    <property type="component" value="Unassembled WGS sequence"/>
</dbReference>
<evidence type="ECO:0000256" key="3">
    <source>
        <dbReference type="ARBA" id="ARBA00023163"/>
    </source>
</evidence>
<protein>
    <submittedName>
        <fullName evidence="7">TetR family transcriptional regulator</fullName>
    </submittedName>
</protein>
<feature type="domain" description="HTH tetR-type" evidence="6">
    <location>
        <begin position="19"/>
        <end position="79"/>
    </location>
</feature>
<dbReference type="PANTHER" id="PTHR30055">
    <property type="entry name" value="HTH-TYPE TRANSCRIPTIONAL REGULATOR RUTR"/>
    <property type="match status" value="1"/>
</dbReference>
<evidence type="ECO:0000256" key="4">
    <source>
        <dbReference type="PROSITE-ProRule" id="PRU00335"/>
    </source>
</evidence>
<accession>A0A4R3YL32</accession>
<dbReference type="Pfam" id="PF17918">
    <property type="entry name" value="TetR_C_15"/>
    <property type="match status" value="1"/>
</dbReference>
<dbReference type="AlphaFoldDB" id="A0A4R3YL32"/>
<dbReference type="InterPro" id="IPR041669">
    <property type="entry name" value="TetR_C_15"/>
</dbReference>
<dbReference type="InterPro" id="IPR009057">
    <property type="entry name" value="Homeodomain-like_sf"/>
</dbReference>
<dbReference type="GO" id="GO:0000976">
    <property type="term" value="F:transcription cis-regulatory region binding"/>
    <property type="evidence" value="ECO:0007669"/>
    <property type="project" value="TreeGrafter"/>
</dbReference>
<dbReference type="PROSITE" id="PS50977">
    <property type="entry name" value="HTH_TETR_2"/>
    <property type="match status" value="1"/>
</dbReference>
<dbReference type="InterPro" id="IPR001647">
    <property type="entry name" value="HTH_TetR"/>
</dbReference>
<evidence type="ECO:0000256" key="5">
    <source>
        <dbReference type="SAM" id="MobiDB-lite"/>
    </source>
</evidence>
<gene>
    <name evidence="7" type="ORF">EC912_105117</name>
</gene>